<dbReference type="SUPFAM" id="SSF53098">
    <property type="entry name" value="Ribonuclease H-like"/>
    <property type="match status" value="1"/>
</dbReference>
<dbReference type="EMBL" id="BMGY01000067">
    <property type="protein sequence ID" value="GGH91254.1"/>
    <property type="molecule type" value="Genomic_DNA"/>
</dbReference>
<dbReference type="Pfam" id="PF13546">
    <property type="entry name" value="DDE_5"/>
    <property type="match status" value="1"/>
</dbReference>
<evidence type="ECO:0000313" key="2">
    <source>
        <dbReference type="EMBL" id="GGH91254.1"/>
    </source>
</evidence>
<sequence length="391" mass="43056">MMVCTLDLYTNYLLSSTGPTTATGLSRLLDGALSHDHVTRWLSQGTYGPAEVWRQAKPPAGRQAEARRPAGGEFAVLIVDDSVLEKAHTAANGLICTHWDHSQQRYVKGLNFVSLLYQADDLALPIAVELVRKTMPVYLPTTQKTSYQSPFTKNEYLQQLLRVALPGWPQPQVAYRYLLVDSWYASAENMTLVRALGHHFVFVLESSRTVALSAAARAQCHFQSVQSLVFADTQPLRVYLRAVREAVLVTRQVFTNQYGSQGMLYLVSSDTDLDQALLAPSLKPAVDRGVADGEKGGQLVQALAPMVAQHGLGPAAVARVFGVVAAHVERRHFVGGQDKGSKHGAKITHPNFMRLLLCDYLVAGSLKRWLGRWYHAKRPPRLMKAAGGVTK</sequence>
<protein>
    <recommendedName>
        <fullName evidence="1">Transposase IS701-like DDE domain-containing protein</fullName>
    </recommendedName>
</protein>
<dbReference type="RefSeq" id="WP_188563766.1">
    <property type="nucleotide sequence ID" value="NZ_BMGY01000067.1"/>
</dbReference>
<dbReference type="InterPro" id="IPR038721">
    <property type="entry name" value="IS701-like_DDE_dom"/>
</dbReference>
<proteinExistence type="predicted"/>
<gene>
    <name evidence="2" type="ORF">GCM10011495_38950</name>
</gene>
<reference evidence="3" key="1">
    <citation type="journal article" date="2019" name="Int. J. Syst. Evol. Microbiol.">
        <title>The Global Catalogue of Microorganisms (GCM) 10K type strain sequencing project: providing services to taxonomists for standard genome sequencing and annotation.</title>
        <authorList>
            <consortium name="The Broad Institute Genomics Platform"/>
            <consortium name="The Broad Institute Genome Sequencing Center for Infectious Disease"/>
            <person name="Wu L."/>
            <person name="Ma J."/>
        </authorList>
    </citation>
    <scope>NUCLEOTIDE SEQUENCE [LARGE SCALE GENOMIC DNA]</scope>
    <source>
        <strain evidence="3">CGMCC 1.14966</strain>
    </source>
</reference>
<evidence type="ECO:0000313" key="3">
    <source>
        <dbReference type="Proteomes" id="UP000637774"/>
    </source>
</evidence>
<keyword evidence="3" id="KW-1185">Reference proteome</keyword>
<accession>A0ABQ2AK04</accession>
<organism evidence="2 3">
    <name type="scientific">Hymenobacter frigidus</name>
    <dbReference type="NCBI Taxonomy" id="1524095"/>
    <lineage>
        <taxon>Bacteria</taxon>
        <taxon>Pseudomonadati</taxon>
        <taxon>Bacteroidota</taxon>
        <taxon>Cytophagia</taxon>
        <taxon>Cytophagales</taxon>
        <taxon>Hymenobacteraceae</taxon>
        <taxon>Hymenobacter</taxon>
    </lineage>
</organism>
<name>A0ABQ2AK04_9BACT</name>
<evidence type="ECO:0000259" key="1">
    <source>
        <dbReference type="Pfam" id="PF13546"/>
    </source>
</evidence>
<dbReference type="InterPro" id="IPR012337">
    <property type="entry name" value="RNaseH-like_sf"/>
</dbReference>
<feature type="domain" description="Transposase IS701-like DDE" evidence="1">
    <location>
        <begin position="8"/>
        <end position="213"/>
    </location>
</feature>
<comment type="caution">
    <text evidence="2">The sequence shown here is derived from an EMBL/GenBank/DDBJ whole genome shotgun (WGS) entry which is preliminary data.</text>
</comment>
<dbReference type="Proteomes" id="UP000637774">
    <property type="component" value="Unassembled WGS sequence"/>
</dbReference>